<reference evidence="2" key="1">
    <citation type="journal article" date="2007" name="J. Bacteriol.">
        <title>Complete sequence analysis of novel plasmids from emetic and periodontal Bacillus cereus isolates reveals a common evolutionary history among the B. cereus-group plasmids, including Bacillus anthracis pXO1.</title>
        <authorList>
            <person name="Rasko D.A."/>
            <person name="Rosovitz M.J."/>
            <person name="Okstad O.A."/>
            <person name="Fouts D.E."/>
            <person name="Jiang L."/>
            <person name="Cer R.Z."/>
            <person name="Kolsto A.B."/>
            <person name="Gill S.R."/>
            <person name="Ravel J."/>
        </authorList>
    </citation>
    <scope>NUCLEOTIDE SEQUENCE</scope>
    <source>
        <strain evidence="2">AH187</strain>
        <plasmid evidence="2">pCER270</plasmid>
    </source>
</reference>
<proteinExistence type="predicted"/>
<geneLocation type="plasmid" evidence="2">
    <name>pCER270</name>
</geneLocation>
<organism evidence="2">
    <name type="scientific">Bacillus cereus</name>
    <dbReference type="NCBI Taxonomy" id="1396"/>
    <lineage>
        <taxon>Bacteria</taxon>
        <taxon>Bacillati</taxon>
        <taxon>Bacillota</taxon>
        <taxon>Bacilli</taxon>
        <taxon>Bacillales</taxon>
        <taxon>Bacillaceae</taxon>
        <taxon>Bacillus</taxon>
        <taxon>Bacillus cereus group</taxon>
    </lineage>
</organism>
<dbReference type="PATRIC" id="fig|1396.535.peg.6143"/>
<feature type="compositionally biased region" description="Polar residues" evidence="1">
    <location>
        <begin position="1"/>
        <end position="23"/>
    </location>
</feature>
<dbReference type="EMBL" id="LJKE01000129">
    <property type="protein sequence ID" value="KZD50706.1"/>
    <property type="molecule type" value="Genomic_DNA"/>
</dbReference>
<evidence type="ECO:0000313" key="4">
    <source>
        <dbReference type="Proteomes" id="UP000076482"/>
    </source>
</evidence>
<evidence type="ECO:0000313" key="3">
    <source>
        <dbReference type="EMBL" id="KZD50706.1"/>
    </source>
</evidence>
<evidence type="ECO:0000256" key="1">
    <source>
        <dbReference type="SAM" id="MobiDB-lite"/>
    </source>
</evidence>
<dbReference type="EMBL" id="DQ889676">
    <property type="protein sequence ID" value="ABK00715.1"/>
    <property type="molecule type" value="Genomic_DNA"/>
</dbReference>
<protein>
    <submittedName>
        <fullName evidence="2">Uncharacterized protein</fullName>
    </submittedName>
</protein>
<evidence type="ECO:0000313" key="2">
    <source>
        <dbReference type="EMBL" id="ABK00715.1"/>
    </source>
</evidence>
<keyword evidence="2" id="KW-0614">Plasmid</keyword>
<accession>A1BYG1</accession>
<dbReference type="Proteomes" id="UP000076482">
    <property type="component" value="Unassembled WGS sequence"/>
</dbReference>
<gene>
    <name evidence="3" type="ORF">B4088_6294</name>
    <name evidence="2" type="ORF">BcAH187_pCER270_0016</name>
</gene>
<feature type="region of interest" description="Disordered" evidence="1">
    <location>
        <begin position="1"/>
        <end position="37"/>
    </location>
</feature>
<sequence>MNTKRVTEGSILNSGESSGTTVEDSVMELEEQPQAYL</sequence>
<dbReference type="AlphaFoldDB" id="A1BYG1"/>
<reference evidence="3 4" key="2">
    <citation type="submission" date="2015-09" db="EMBL/GenBank/DDBJ databases">
        <title>Bacillus cereus food isolates.</title>
        <authorList>
            <person name="Boekhorst J."/>
        </authorList>
    </citation>
    <scope>NUCLEOTIDE SEQUENCE [LARGE SCALE GENOMIC DNA]</scope>
    <source>
        <strain evidence="3 4">B4088</strain>
    </source>
</reference>
<name>A1BYG1_BACCE</name>